<dbReference type="PANTHER" id="PTHR30319:SF1">
    <property type="entry name" value="TRANSCRIPTIONAL REPRESSOR PAAX"/>
    <property type="match status" value="1"/>
</dbReference>
<feature type="domain" description="Transcriptional repressor PaaX-like C-terminal" evidence="2">
    <location>
        <begin position="11"/>
        <end position="99"/>
    </location>
</feature>
<dbReference type="PANTHER" id="PTHR30319">
    <property type="entry name" value="PHENYLACETIC ACID REGULATOR-RELATED TRANSCRIPTIONAL REPRESSOR"/>
    <property type="match status" value="1"/>
</dbReference>
<dbReference type="GO" id="GO:0006351">
    <property type="term" value="P:DNA-templated transcription"/>
    <property type="evidence" value="ECO:0007669"/>
    <property type="project" value="TreeGrafter"/>
</dbReference>
<dbReference type="Pfam" id="PF08223">
    <property type="entry name" value="PaaX_C"/>
    <property type="match status" value="1"/>
</dbReference>
<dbReference type="EMBL" id="AUZZ01009900">
    <property type="protein sequence ID" value="EQD32163.1"/>
    <property type="molecule type" value="Genomic_DNA"/>
</dbReference>
<organism evidence="3">
    <name type="scientific">mine drainage metagenome</name>
    <dbReference type="NCBI Taxonomy" id="410659"/>
    <lineage>
        <taxon>unclassified sequences</taxon>
        <taxon>metagenomes</taxon>
        <taxon>ecological metagenomes</taxon>
    </lineage>
</organism>
<dbReference type="Gene3D" id="1.20.58.1460">
    <property type="match status" value="1"/>
</dbReference>
<feature type="non-terminal residue" evidence="3">
    <location>
        <position position="1"/>
    </location>
</feature>
<protein>
    <submittedName>
        <fullName evidence="3">Phenylacetic acid degradation operon negative regulatory protein PaaX</fullName>
    </submittedName>
</protein>
<gene>
    <name evidence="3" type="ORF">B2A_13666</name>
</gene>
<reference evidence="3" key="1">
    <citation type="submission" date="2013-08" db="EMBL/GenBank/DDBJ databases">
        <authorList>
            <person name="Mendez C."/>
            <person name="Richter M."/>
            <person name="Ferrer M."/>
            <person name="Sanchez J."/>
        </authorList>
    </citation>
    <scope>NUCLEOTIDE SEQUENCE</scope>
</reference>
<dbReference type="InterPro" id="IPR013225">
    <property type="entry name" value="PaaX_C"/>
</dbReference>
<comment type="caution">
    <text evidence="3">The sequence shown here is derived from an EMBL/GenBank/DDBJ whole genome shotgun (WGS) entry which is preliminary data.</text>
</comment>
<proteinExistence type="predicted"/>
<feature type="region of interest" description="Disordered" evidence="1">
    <location>
        <begin position="105"/>
        <end position="125"/>
    </location>
</feature>
<evidence type="ECO:0000259" key="2">
    <source>
        <dbReference type="Pfam" id="PF08223"/>
    </source>
</evidence>
<evidence type="ECO:0000313" key="3">
    <source>
        <dbReference type="EMBL" id="EQD32163.1"/>
    </source>
</evidence>
<accession>T0YGG1</accession>
<evidence type="ECO:0000256" key="1">
    <source>
        <dbReference type="SAM" id="MobiDB-lite"/>
    </source>
</evidence>
<dbReference type="AlphaFoldDB" id="T0YGG1"/>
<sequence length="125" mass="13946">AGRPPLRESGWDLEQIARRYRKFRDTFAPIAAARDLRALRPQSAFVVRTLLIHDYRKIHLRDPLLPPALLPESWIGVEAYALCAGLYTAVFTAAEQHLSEYGATLRGPLPPAGPESQARFGGLIR</sequence>
<name>T0YGG1_9ZZZZ</name>
<reference evidence="3" key="2">
    <citation type="journal article" date="2014" name="ISME J.">
        <title>Microbial stratification in low pH oxic and suboxic macroscopic growths along an acid mine drainage.</title>
        <authorList>
            <person name="Mendez-Garcia C."/>
            <person name="Mesa V."/>
            <person name="Sprenger R.R."/>
            <person name="Richter M."/>
            <person name="Diez M.S."/>
            <person name="Solano J."/>
            <person name="Bargiela R."/>
            <person name="Golyshina O.V."/>
            <person name="Manteca A."/>
            <person name="Ramos J.L."/>
            <person name="Gallego J.R."/>
            <person name="Llorente I."/>
            <person name="Martins Dos Santos V.A."/>
            <person name="Jensen O.N."/>
            <person name="Pelaez A.I."/>
            <person name="Sanchez J."/>
            <person name="Ferrer M."/>
        </authorList>
    </citation>
    <scope>NUCLEOTIDE SEQUENCE</scope>
</reference>